<feature type="compositionally biased region" description="Basic residues" evidence="1">
    <location>
        <begin position="55"/>
        <end position="68"/>
    </location>
</feature>
<evidence type="ECO:0000313" key="2">
    <source>
        <dbReference type="EMBL" id="EEF24922.1"/>
    </source>
</evidence>
<dbReference type="EMBL" id="EQ980934">
    <property type="protein sequence ID" value="EEF24922.1"/>
    <property type="molecule type" value="Genomic_DNA"/>
</dbReference>
<sequence>MCAPRRSRSAAPTRPTPRPILRPAPAAPTPSRCRRTARCGPGATTATASWATRRSVPRRCRPRPRLAA</sequence>
<gene>
    <name evidence="2" type="ORF">RCOM_2119810</name>
</gene>
<dbReference type="AlphaFoldDB" id="B9TGU0"/>
<dbReference type="Proteomes" id="UP000008311">
    <property type="component" value="Unassembled WGS sequence"/>
</dbReference>
<reference evidence="3" key="1">
    <citation type="journal article" date="2010" name="Nat. Biotechnol.">
        <title>Draft genome sequence of the oilseed species Ricinus communis.</title>
        <authorList>
            <person name="Chan A.P."/>
            <person name="Crabtree J."/>
            <person name="Zhao Q."/>
            <person name="Lorenzi H."/>
            <person name="Orvis J."/>
            <person name="Puiu D."/>
            <person name="Melake-Berhan A."/>
            <person name="Jones K.M."/>
            <person name="Redman J."/>
            <person name="Chen G."/>
            <person name="Cahoon E.B."/>
            <person name="Gedil M."/>
            <person name="Stanke M."/>
            <person name="Haas B.J."/>
            <person name="Wortman J.R."/>
            <person name="Fraser-Liggett C.M."/>
            <person name="Ravel J."/>
            <person name="Rabinowicz P.D."/>
        </authorList>
    </citation>
    <scope>NUCLEOTIDE SEQUENCE [LARGE SCALE GENOMIC DNA]</scope>
    <source>
        <strain evidence="3">cv. Hale</strain>
    </source>
</reference>
<organism evidence="2 3">
    <name type="scientific">Ricinus communis</name>
    <name type="common">Castor bean</name>
    <dbReference type="NCBI Taxonomy" id="3988"/>
    <lineage>
        <taxon>Eukaryota</taxon>
        <taxon>Viridiplantae</taxon>
        <taxon>Streptophyta</taxon>
        <taxon>Embryophyta</taxon>
        <taxon>Tracheophyta</taxon>
        <taxon>Spermatophyta</taxon>
        <taxon>Magnoliopsida</taxon>
        <taxon>eudicotyledons</taxon>
        <taxon>Gunneridae</taxon>
        <taxon>Pentapetalae</taxon>
        <taxon>rosids</taxon>
        <taxon>fabids</taxon>
        <taxon>Malpighiales</taxon>
        <taxon>Euphorbiaceae</taxon>
        <taxon>Acalyphoideae</taxon>
        <taxon>Acalypheae</taxon>
        <taxon>Ricinus</taxon>
    </lineage>
</organism>
<feature type="compositionally biased region" description="Low complexity" evidence="1">
    <location>
        <begin position="43"/>
        <end position="54"/>
    </location>
</feature>
<dbReference type="InParanoid" id="B9TGU0"/>
<accession>B9TGU0</accession>
<feature type="region of interest" description="Disordered" evidence="1">
    <location>
        <begin position="1"/>
        <end position="68"/>
    </location>
</feature>
<feature type="compositionally biased region" description="Pro residues" evidence="1">
    <location>
        <begin position="14"/>
        <end position="28"/>
    </location>
</feature>
<keyword evidence="3" id="KW-1185">Reference proteome</keyword>
<evidence type="ECO:0000256" key="1">
    <source>
        <dbReference type="SAM" id="MobiDB-lite"/>
    </source>
</evidence>
<name>B9TGU0_RICCO</name>
<evidence type="ECO:0000313" key="3">
    <source>
        <dbReference type="Proteomes" id="UP000008311"/>
    </source>
</evidence>
<proteinExistence type="predicted"/>
<protein>
    <submittedName>
        <fullName evidence="2">Uncharacterized protein</fullName>
    </submittedName>
</protein>